<proteinExistence type="predicted"/>
<evidence type="ECO:0000313" key="1">
    <source>
        <dbReference type="EMBL" id="SVB97199.1"/>
    </source>
</evidence>
<evidence type="ECO:0008006" key="2">
    <source>
        <dbReference type="Google" id="ProtNLM"/>
    </source>
</evidence>
<sequence length="142" mass="17224">MIKYTTGFCVWIIIMLLALMSTGCAIKPKYLIEESIKEKAQQEIDARQQEWNWKNRHRTQQQKEYWEERLEILPPRIGNTKNHRIRLQRQYRNPQLGIGRNTYNPNKRGQRKHVIPKKYNGVAIHRKNYWSKTTKHPQKENK</sequence>
<gene>
    <name evidence="1" type="ORF">METZ01_LOCUS250053</name>
</gene>
<accession>A0A382ID32</accession>
<protein>
    <recommendedName>
        <fullName evidence="2">Lipoprotein</fullName>
    </recommendedName>
</protein>
<dbReference type="EMBL" id="UINC01066462">
    <property type="protein sequence ID" value="SVB97199.1"/>
    <property type="molecule type" value="Genomic_DNA"/>
</dbReference>
<name>A0A382ID32_9ZZZZ</name>
<dbReference type="PROSITE" id="PS51257">
    <property type="entry name" value="PROKAR_LIPOPROTEIN"/>
    <property type="match status" value="1"/>
</dbReference>
<reference evidence="1" key="1">
    <citation type="submission" date="2018-05" db="EMBL/GenBank/DDBJ databases">
        <authorList>
            <person name="Lanie J.A."/>
            <person name="Ng W.-L."/>
            <person name="Kazmierczak K.M."/>
            <person name="Andrzejewski T.M."/>
            <person name="Davidsen T.M."/>
            <person name="Wayne K.J."/>
            <person name="Tettelin H."/>
            <person name="Glass J.I."/>
            <person name="Rusch D."/>
            <person name="Podicherti R."/>
            <person name="Tsui H.-C.T."/>
            <person name="Winkler M.E."/>
        </authorList>
    </citation>
    <scope>NUCLEOTIDE SEQUENCE</scope>
</reference>
<dbReference type="AlphaFoldDB" id="A0A382ID32"/>
<organism evidence="1">
    <name type="scientific">marine metagenome</name>
    <dbReference type="NCBI Taxonomy" id="408172"/>
    <lineage>
        <taxon>unclassified sequences</taxon>
        <taxon>metagenomes</taxon>
        <taxon>ecological metagenomes</taxon>
    </lineage>
</organism>